<keyword evidence="3" id="KW-1185">Reference proteome</keyword>
<keyword evidence="1" id="KW-1133">Transmembrane helix</keyword>
<keyword evidence="1" id="KW-0812">Transmembrane</keyword>
<name>A0A136IV56_9PEZI</name>
<evidence type="ECO:0000313" key="3">
    <source>
        <dbReference type="Proteomes" id="UP000070501"/>
    </source>
</evidence>
<dbReference type="AlphaFoldDB" id="A0A136IV56"/>
<keyword evidence="1" id="KW-0472">Membrane</keyword>
<dbReference type="EMBL" id="KQ964257">
    <property type="protein sequence ID" value="KXJ88768.1"/>
    <property type="molecule type" value="Genomic_DNA"/>
</dbReference>
<dbReference type="InParanoid" id="A0A136IV56"/>
<evidence type="ECO:0000256" key="1">
    <source>
        <dbReference type="SAM" id="Phobius"/>
    </source>
</evidence>
<evidence type="ECO:0000313" key="2">
    <source>
        <dbReference type="EMBL" id="KXJ88768.1"/>
    </source>
</evidence>
<organism evidence="2 3">
    <name type="scientific">Microdochium bolleyi</name>
    <dbReference type="NCBI Taxonomy" id="196109"/>
    <lineage>
        <taxon>Eukaryota</taxon>
        <taxon>Fungi</taxon>
        <taxon>Dikarya</taxon>
        <taxon>Ascomycota</taxon>
        <taxon>Pezizomycotina</taxon>
        <taxon>Sordariomycetes</taxon>
        <taxon>Xylariomycetidae</taxon>
        <taxon>Xylariales</taxon>
        <taxon>Microdochiaceae</taxon>
        <taxon>Microdochium</taxon>
    </lineage>
</organism>
<dbReference type="Proteomes" id="UP000070501">
    <property type="component" value="Unassembled WGS sequence"/>
</dbReference>
<reference evidence="3" key="1">
    <citation type="submission" date="2016-02" db="EMBL/GenBank/DDBJ databases">
        <title>Draft genome sequence of Microdochium bolleyi, a fungal endophyte of beachgrass.</title>
        <authorList>
            <consortium name="DOE Joint Genome Institute"/>
            <person name="David A.S."/>
            <person name="May G."/>
            <person name="Haridas S."/>
            <person name="Lim J."/>
            <person name="Wang M."/>
            <person name="Labutti K."/>
            <person name="Lipzen A."/>
            <person name="Barry K."/>
            <person name="Grigoriev I.V."/>
        </authorList>
    </citation>
    <scope>NUCLEOTIDE SEQUENCE [LARGE SCALE GENOMIC DNA]</scope>
    <source>
        <strain evidence="3">J235TASD1</strain>
    </source>
</reference>
<proteinExistence type="predicted"/>
<sequence length="77" mass="8796">MDVYWTVDTTGHGVTRRIPSIFSFSFLLSVINSTTVVHFCICEIPLRAMVLGRRRDGKHVELEVEKGVFRSDIFAHT</sequence>
<protein>
    <submittedName>
        <fullName evidence="2">Uncharacterized protein</fullName>
    </submittedName>
</protein>
<accession>A0A136IV56</accession>
<gene>
    <name evidence="2" type="ORF">Micbo1qcDRAFT_15951</name>
</gene>
<feature type="transmembrane region" description="Helical" evidence="1">
    <location>
        <begin position="20"/>
        <end position="46"/>
    </location>
</feature>